<dbReference type="GO" id="GO:0005886">
    <property type="term" value="C:plasma membrane"/>
    <property type="evidence" value="ECO:0007669"/>
    <property type="project" value="UniProtKB-SubCell"/>
</dbReference>
<evidence type="ECO:0000256" key="5">
    <source>
        <dbReference type="ARBA" id="ARBA00022519"/>
    </source>
</evidence>
<dbReference type="InterPro" id="IPR010129">
    <property type="entry name" value="T1SS_HlyD"/>
</dbReference>
<keyword evidence="6 10" id="KW-0812">Transmembrane</keyword>
<dbReference type="Pfam" id="PF26002">
    <property type="entry name" value="Beta-barrel_AprE"/>
    <property type="match status" value="1"/>
</dbReference>
<reference evidence="13 14" key="1">
    <citation type="submission" date="2019-09" db="EMBL/GenBank/DDBJ databases">
        <title>Sulfurimonas gotlandica sp. nov., a chemoautotrophic and psychrotolerant epsilonproteobacterium isolated from a pelagic redoxcline, and an emended description of the genus Sulfurimonas.</title>
        <authorList>
            <person name="Wang S."/>
            <person name="Jiang L."/>
            <person name="Shao S."/>
        </authorList>
    </citation>
    <scope>NUCLEOTIDE SEQUENCE [LARGE SCALE GENOMIC DNA]</scope>
    <source>
        <strain evidence="13 14">GYSZ_1</strain>
    </source>
</reference>
<dbReference type="Pfam" id="PF25994">
    <property type="entry name" value="HH_AprE"/>
    <property type="match status" value="1"/>
</dbReference>
<dbReference type="InterPro" id="IPR006144">
    <property type="entry name" value="Secretion_HlyD_CS"/>
</dbReference>
<dbReference type="Gene3D" id="1.10.287.470">
    <property type="entry name" value="Helix hairpin bin"/>
    <property type="match status" value="1"/>
</dbReference>
<evidence type="ECO:0000313" key="13">
    <source>
        <dbReference type="EMBL" id="QFR48954.1"/>
    </source>
</evidence>
<comment type="similarity">
    <text evidence="2">Belongs to the membrane fusion protein (MFP) (TC 8.A.1) family.</text>
</comment>
<dbReference type="KEGG" id="sulg:FJR48_04145"/>
<gene>
    <name evidence="13" type="ORF">FJR48_04145</name>
</gene>
<evidence type="ECO:0000259" key="11">
    <source>
        <dbReference type="Pfam" id="PF25994"/>
    </source>
</evidence>
<dbReference type="EMBL" id="CP043617">
    <property type="protein sequence ID" value="QFR48954.1"/>
    <property type="molecule type" value="Genomic_DNA"/>
</dbReference>
<keyword evidence="5" id="KW-0997">Cell inner membrane</keyword>
<dbReference type="Gene3D" id="2.40.30.170">
    <property type="match status" value="1"/>
</dbReference>
<evidence type="ECO:0000313" key="14">
    <source>
        <dbReference type="Proteomes" id="UP000326944"/>
    </source>
</evidence>
<sequence>MSKNNKPVEYTDKDYEFMQSLSSAILEHTPTRVSAIIKIWLITIVVFIIWASLAKIDEITRGDGDVVPYGQNQIIQNLEGGIVESIFVHEGQTIKKGDKILKINNAESLSKSETNKMKYEELLAKKYRLEAEANQEEFKSELTDNPELNRQIALAKNLYESNKIEFEAKDNVIVQQIEQKKQEYKEAKAKLKSLNVSLEYVSQEIAMTAPMVREGVKSKVDFLKLKREANGIENDIEAAKLSLPRIESTIKEFRQKRIENKQLFINTAKKELNEVTAEILRLQTQQVAYSDEVKRTVVTSPVDGIVQKLYVNTIGGVIKPGADLVEIVPTNEKLYLEVKIKPSDIAFLHPGAKAKVKVSAYDFAIHGGLVGKIVNISPDTITDKEENTFYLINIETEKNYLGTKEHPLKIIPGMTVSVDIVTGKKTIMQYILKPILKSKQYVFSER</sequence>
<keyword evidence="3" id="KW-0813">Transport</keyword>
<evidence type="ECO:0000256" key="9">
    <source>
        <dbReference type="SAM" id="Coils"/>
    </source>
</evidence>
<dbReference type="PANTHER" id="PTHR30386">
    <property type="entry name" value="MEMBRANE FUSION SUBUNIT OF EMRAB-TOLC MULTIDRUG EFFLUX PUMP"/>
    <property type="match status" value="1"/>
</dbReference>
<keyword evidence="7 10" id="KW-1133">Transmembrane helix</keyword>
<keyword evidence="14" id="KW-1185">Reference proteome</keyword>
<dbReference type="InterPro" id="IPR050739">
    <property type="entry name" value="MFP"/>
</dbReference>
<evidence type="ECO:0000256" key="10">
    <source>
        <dbReference type="SAM" id="Phobius"/>
    </source>
</evidence>
<dbReference type="Proteomes" id="UP000326944">
    <property type="component" value="Chromosome"/>
</dbReference>
<dbReference type="GO" id="GO:0009306">
    <property type="term" value="P:protein secretion"/>
    <property type="evidence" value="ECO:0007669"/>
    <property type="project" value="InterPro"/>
</dbReference>
<dbReference type="PANTHER" id="PTHR30386:SF26">
    <property type="entry name" value="TRANSPORT PROTEIN COMB"/>
    <property type="match status" value="1"/>
</dbReference>
<dbReference type="NCBIfam" id="TIGR01843">
    <property type="entry name" value="type_I_hlyD"/>
    <property type="match status" value="1"/>
</dbReference>
<dbReference type="PROSITE" id="PS00543">
    <property type="entry name" value="HLYD_FAMILY"/>
    <property type="match status" value="1"/>
</dbReference>
<keyword evidence="4" id="KW-1003">Cell membrane</keyword>
<evidence type="ECO:0000259" key="12">
    <source>
        <dbReference type="Pfam" id="PF26002"/>
    </source>
</evidence>
<dbReference type="AlphaFoldDB" id="A0A5P8NZU8"/>
<keyword evidence="9" id="KW-0175">Coiled coil</keyword>
<comment type="subcellular location">
    <subcellularLocation>
        <location evidence="1">Cell inner membrane</location>
        <topology evidence="1">Single-pass membrane protein</topology>
    </subcellularLocation>
</comment>
<evidence type="ECO:0000256" key="8">
    <source>
        <dbReference type="ARBA" id="ARBA00023136"/>
    </source>
</evidence>
<dbReference type="InterPro" id="IPR058781">
    <property type="entry name" value="HH_AprE-like"/>
</dbReference>
<dbReference type="OrthoDB" id="9810980at2"/>
<name>A0A5P8NZU8_9BACT</name>
<dbReference type="Gene3D" id="2.40.50.100">
    <property type="match status" value="1"/>
</dbReference>
<feature type="domain" description="AprE-like long alpha-helical hairpin" evidence="11">
    <location>
        <begin position="116"/>
        <end position="291"/>
    </location>
</feature>
<evidence type="ECO:0000256" key="3">
    <source>
        <dbReference type="ARBA" id="ARBA00022448"/>
    </source>
</evidence>
<keyword evidence="8 10" id="KW-0472">Membrane</keyword>
<feature type="transmembrane region" description="Helical" evidence="10">
    <location>
        <begin position="35"/>
        <end position="53"/>
    </location>
</feature>
<dbReference type="RefSeq" id="WP_152306897.1">
    <property type="nucleotide sequence ID" value="NZ_CP043617.1"/>
</dbReference>
<dbReference type="PRINTS" id="PR01490">
    <property type="entry name" value="RTXTOXIND"/>
</dbReference>
<organism evidence="13 14">
    <name type="scientific">Sulfurimonas lithotrophica</name>
    <dbReference type="NCBI Taxonomy" id="2590022"/>
    <lineage>
        <taxon>Bacteria</taxon>
        <taxon>Pseudomonadati</taxon>
        <taxon>Campylobacterota</taxon>
        <taxon>Epsilonproteobacteria</taxon>
        <taxon>Campylobacterales</taxon>
        <taxon>Sulfurimonadaceae</taxon>
        <taxon>Sulfurimonas</taxon>
    </lineage>
</organism>
<proteinExistence type="inferred from homology"/>
<feature type="coiled-coil region" evidence="9">
    <location>
        <begin position="174"/>
        <end position="204"/>
    </location>
</feature>
<accession>A0A5P8NZU8</accession>
<protein>
    <submittedName>
        <fullName evidence="13">HlyD family type I secretion periplasmic adaptor subunit</fullName>
    </submittedName>
</protein>
<evidence type="ECO:0000256" key="6">
    <source>
        <dbReference type="ARBA" id="ARBA00022692"/>
    </source>
</evidence>
<feature type="domain" description="AprE-like beta-barrel" evidence="12">
    <location>
        <begin position="334"/>
        <end position="423"/>
    </location>
</feature>
<evidence type="ECO:0000256" key="4">
    <source>
        <dbReference type="ARBA" id="ARBA00022475"/>
    </source>
</evidence>
<evidence type="ECO:0000256" key="1">
    <source>
        <dbReference type="ARBA" id="ARBA00004377"/>
    </source>
</evidence>
<dbReference type="InterPro" id="IPR058982">
    <property type="entry name" value="Beta-barrel_AprE"/>
</dbReference>
<evidence type="ECO:0000256" key="7">
    <source>
        <dbReference type="ARBA" id="ARBA00022989"/>
    </source>
</evidence>
<evidence type="ECO:0000256" key="2">
    <source>
        <dbReference type="ARBA" id="ARBA00009477"/>
    </source>
</evidence>